<gene>
    <name evidence="6" type="primary">LOC4814348</name>
</gene>
<dbReference type="AlphaFoldDB" id="A0A6I8UEX2"/>
<dbReference type="KEGG" id="dpo:4814348"/>
<dbReference type="InterPro" id="IPR000504">
    <property type="entry name" value="RRM_dom"/>
</dbReference>
<dbReference type="SMART" id="SM00360">
    <property type="entry name" value="RRM"/>
    <property type="match status" value="1"/>
</dbReference>
<evidence type="ECO:0000256" key="1">
    <source>
        <dbReference type="ARBA" id="ARBA00022884"/>
    </source>
</evidence>
<dbReference type="InterPro" id="IPR051229">
    <property type="entry name" value="ALYREF_mRNA_export"/>
</dbReference>
<dbReference type="PANTHER" id="PTHR19965:SF94">
    <property type="entry name" value="FI13061P-RELATED"/>
    <property type="match status" value="1"/>
</dbReference>
<dbReference type="SUPFAM" id="SSF54928">
    <property type="entry name" value="RNA-binding domain, RBD"/>
    <property type="match status" value="1"/>
</dbReference>
<feature type="region of interest" description="Disordered" evidence="3">
    <location>
        <begin position="14"/>
        <end position="38"/>
    </location>
</feature>
<dbReference type="GO" id="GO:0005634">
    <property type="term" value="C:nucleus"/>
    <property type="evidence" value="ECO:0007669"/>
    <property type="project" value="TreeGrafter"/>
</dbReference>
<dbReference type="InterPro" id="IPR034784">
    <property type="entry name" value="PDIP3_RRM"/>
</dbReference>
<dbReference type="GO" id="GO:0003729">
    <property type="term" value="F:mRNA binding"/>
    <property type="evidence" value="ECO:0007669"/>
    <property type="project" value="TreeGrafter"/>
</dbReference>
<dbReference type="CDD" id="cd12681">
    <property type="entry name" value="RRM_SKAR"/>
    <property type="match status" value="1"/>
</dbReference>
<dbReference type="FunCoup" id="A0A6I8UEX2">
    <property type="interactions" value="533"/>
</dbReference>
<dbReference type="InParanoid" id="A0A6I8UEX2"/>
<evidence type="ECO:0000256" key="3">
    <source>
        <dbReference type="SAM" id="MobiDB-lite"/>
    </source>
</evidence>
<evidence type="ECO:0000313" key="6">
    <source>
        <dbReference type="RefSeq" id="XP_001354381.4"/>
    </source>
</evidence>
<sequence length="504" mass="56731">MDSVSLSLDEIIERRQMRSAHGGRPSDKKFNPNANNNKMRKLVNRPAFKAGGTGLASSSDQPASRTYDARNKIIQKTRAKITDARDVLNQNMRESGIDARQLLINRKKLLRPIPVEYCESGEDPEITAIEGERMDRLQMGRKNLRRPQTEIRRPMPLEYTDEIVDHEDRGHFGQRMVTMSNRQKPWDAFNHQKALAAISSSVGDRRFTSRLNPSAKPFAPRGYVDHDNMQDLEDEVIHSAVHLRTNNNMQPSSRYNFVNFNMNRDRDDDVEMSTAAPLQNNHASDPFSIYEAARNRIERPMLSAPHIVARTESGPGPEHFERSRRQVAATSNLSDSLRARLFGSEPDRRVSHGIYANENKGQGLANSSSNVSSSMILSLSARRSPPLGVANNKKGYRLLVSNLHSNVTTSDIRELFNDIGPMYDAHVVRPGTAEVIFKSLEHAEIAVDSYHHREFDGQPMHCVLINPHSSNRSAHSASSRTVTTNSSGVEVDIDALHSVLFRDR</sequence>
<keyword evidence="5" id="KW-1185">Reference proteome</keyword>
<feature type="domain" description="RRM" evidence="4">
    <location>
        <begin position="396"/>
        <end position="467"/>
    </location>
</feature>
<name>A0A6I8UEX2_DROPS</name>
<organism evidence="5 6">
    <name type="scientific">Drosophila pseudoobscura pseudoobscura</name>
    <name type="common">Fruit fly</name>
    <dbReference type="NCBI Taxonomy" id="46245"/>
    <lineage>
        <taxon>Eukaryota</taxon>
        <taxon>Metazoa</taxon>
        <taxon>Ecdysozoa</taxon>
        <taxon>Arthropoda</taxon>
        <taxon>Hexapoda</taxon>
        <taxon>Insecta</taxon>
        <taxon>Pterygota</taxon>
        <taxon>Neoptera</taxon>
        <taxon>Endopterygota</taxon>
        <taxon>Diptera</taxon>
        <taxon>Brachycera</taxon>
        <taxon>Muscomorpha</taxon>
        <taxon>Ephydroidea</taxon>
        <taxon>Drosophilidae</taxon>
        <taxon>Drosophila</taxon>
        <taxon>Sophophora</taxon>
    </lineage>
</organism>
<evidence type="ECO:0000313" key="5">
    <source>
        <dbReference type="Proteomes" id="UP000001819"/>
    </source>
</evidence>
<dbReference type="ExpressionAtlas" id="A0A6I8UEX2">
    <property type="expression patterns" value="baseline"/>
</dbReference>
<dbReference type="PROSITE" id="PS50102">
    <property type="entry name" value="RRM"/>
    <property type="match status" value="1"/>
</dbReference>
<accession>A0A6I8UEX2</accession>
<dbReference type="Proteomes" id="UP000001819">
    <property type="component" value="Chromosome X"/>
</dbReference>
<dbReference type="RefSeq" id="XP_001354381.4">
    <property type="nucleotide sequence ID" value="XM_001354345.4"/>
</dbReference>
<dbReference type="InterPro" id="IPR012677">
    <property type="entry name" value="Nucleotide-bd_a/b_plait_sf"/>
</dbReference>
<dbReference type="InterPro" id="IPR035979">
    <property type="entry name" value="RBD_domain_sf"/>
</dbReference>
<evidence type="ECO:0000259" key="4">
    <source>
        <dbReference type="PROSITE" id="PS50102"/>
    </source>
</evidence>
<reference evidence="6" key="1">
    <citation type="submission" date="2025-08" db="UniProtKB">
        <authorList>
            <consortium name="RefSeq"/>
        </authorList>
    </citation>
    <scope>IDENTIFICATION</scope>
    <source>
        <strain evidence="6">MV-25-SWS-2005</strain>
        <tissue evidence="6">Whole body</tissue>
    </source>
</reference>
<dbReference type="PANTHER" id="PTHR19965">
    <property type="entry name" value="RNA AND EXPORT FACTOR BINDING PROTEIN"/>
    <property type="match status" value="1"/>
</dbReference>
<proteinExistence type="predicted"/>
<protein>
    <recommendedName>
        <fullName evidence="4">RRM domain-containing protein</fullName>
    </recommendedName>
</protein>
<evidence type="ECO:0000256" key="2">
    <source>
        <dbReference type="PROSITE-ProRule" id="PRU00176"/>
    </source>
</evidence>
<dbReference type="Pfam" id="PF00076">
    <property type="entry name" value="RRM_1"/>
    <property type="match status" value="1"/>
</dbReference>
<dbReference type="Gene3D" id="3.30.70.330">
    <property type="match status" value="1"/>
</dbReference>
<keyword evidence="1 2" id="KW-0694">RNA-binding</keyword>
<dbReference type="GO" id="GO:0006406">
    <property type="term" value="P:mRNA export from nucleus"/>
    <property type="evidence" value="ECO:0007669"/>
    <property type="project" value="TreeGrafter"/>
</dbReference>